<dbReference type="SUPFAM" id="SSF48452">
    <property type="entry name" value="TPR-like"/>
    <property type="match status" value="1"/>
</dbReference>
<organism evidence="5 6">
    <name type="scientific">Schaedlerella arabinosiphila</name>
    <dbReference type="NCBI Taxonomy" id="2044587"/>
    <lineage>
        <taxon>Bacteria</taxon>
        <taxon>Bacillati</taxon>
        <taxon>Bacillota</taxon>
        <taxon>Clostridia</taxon>
        <taxon>Lachnospirales</taxon>
        <taxon>Lachnospiraceae</taxon>
        <taxon>Schaedlerella</taxon>
    </lineage>
</organism>
<evidence type="ECO:0000256" key="3">
    <source>
        <dbReference type="SAM" id="Phobius"/>
    </source>
</evidence>
<evidence type="ECO:0000259" key="4">
    <source>
        <dbReference type="Pfam" id="PF13290"/>
    </source>
</evidence>
<dbReference type="Pfam" id="PF13290">
    <property type="entry name" value="CHB_HEX_C_1"/>
    <property type="match status" value="2"/>
</dbReference>
<feature type="transmembrane region" description="Helical" evidence="3">
    <location>
        <begin position="329"/>
        <end position="348"/>
    </location>
</feature>
<keyword evidence="3" id="KW-1133">Transmembrane helix</keyword>
<dbReference type="EMBL" id="RHJS01000002">
    <property type="protein sequence ID" value="RRK31560.1"/>
    <property type="molecule type" value="Genomic_DNA"/>
</dbReference>
<feature type="compositionally biased region" description="Polar residues" evidence="2">
    <location>
        <begin position="81"/>
        <end position="116"/>
    </location>
</feature>
<feature type="repeat" description="TPR" evidence="1">
    <location>
        <begin position="386"/>
        <end position="419"/>
    </location>
</feature>
<evidence type="ECO:0000313" key="5">
    <source>
        <dbReference type="EMBL" id="RRK31560.1"/>
    </source>
</evidence>
<evidence type="ECO:0000313" key="6">
    <source>
        <dbReference type="Proteomes" id="UP000274920"/>
    </source>
</evidence>
<dbReference type="Pfam" id="PF14559">
    <property type="entry name" value="TPR_19"/>
    <property type="match status" value="1"/>
</dbReference>
<dbReference type="InterPro" id="IPR059177">
    <property type="entry name" value="GH29D-like_dom"/>
</dbReference>
<feature type="compositionally biased region" description="Basic and acidic residues" evidence="2">
    <location>
        <begin position="266"/>
        <end position="308"/>
    </location>
</feature>
<keyword evidence="1" id="KW-0802">TPR repeat</keyword>
<name>A0A3R8KWV9_9FIRM</name>
<dbReference type="RefSeq" id="WP_125127202.1">
    <property type="nucleotide sequence ID" value="NZ_RHJS01000002.1"/>
</dbReference>
<reference evidence="5" key="1">
    <citation type="submission" date="2018-10" db="EMBL/GenBank/DDBJ databases">
        <title>Schaedlerella arabinophila gen. nov. sp. nov., isolated from the mouse intestinal tract and comparative analysis with the genome of the closely related altered Schaedler flora strain ASF502.</title>
        <authorList>
            <person name="Miyake S."/>
            <person name="Soh M."/>
            <person name="Seedorf H."/>
        </authorList>
    </citation>
    <scope>NUCLEOTIDE SEQUENCE [LARGE SCALE GENOMIC DNA]</scope>
    <source>
        <strain evidence="5">DSM 106076</strain>
    </source>
</reference>
<dbReference type="PROSITE" id="PS50005">
    <property type="entry name" value="TPR"/>
    <property type="match status" value="1"/>
</dbReference>
<protein>
    <recommendedName>
        <fullName evidence="4">GH29D-like beta-sandwich domain-containing protein</fullName>
    </recommendedName>
</protein>
<proteinExistence type="predicted"/>
<evidence type="ECO:0000256" key="2">
    <source>
        <dbReference type="SAM" id="MobiDB-lite"/>
    </source>
</evidence>
<dbReference type="Gene3D" id="1.25.40.10">
    <property type="entry name" value="Tetratricopeptide repeat domain"/>
    <property type="match status" value="1"/>
</dbReference>
<feature type="domain" description="GH29D-like beta-sandwich" evidence="4">
    <location>
        <begin position="467"/>
        <end position="528"/>
    </location>
</feature>
<feature type="domain" description="GH29D-like beta-sandwich" evidence="4">
    <location>
        <begin position="547"/>
        <end position="614"/>
    </location>
</feature>
<dbReference type="SMART" id="SM00028">
    <property type="entry name" value="TPR"/>
    <property type="match status" value="2"/>
</dbReference>
<feature type="region of interest" description="Disordered" evidence="2">
    <location>
        <begin position="81"/>
        <end position="226"/>
    </location>
</feature>
<feature type="region of interest" description="Disordered" evidence="2">
    <location>
        <begin position="264"/>
        <end position="321"/>
    </location>
</feature>
<feature type="compositionally biased region" description="Basic residues" evidence="2">
    <location>
        <begin position="312"/>
        <end position="321"/>
    </location>
</feature>
<evidence type="ECO:0000256" key="1">
    <source>
        <dbReference type="PROSITE-ProRule" id="PRU00339"/>
    </source>
</evidence>
<keyword evidence="3" id="KW-0812">Transmembrane</keyword>
<dbReference type="InterPro" id="IPR011990">
    <property type="entry name" value="TPR-like_helical_dom_sf"/>
</dbReference>
<dbReference type="Proteomes" id="UP000274920">
    <property type="component" value="Unassembled WGS sequence"/>
</dbReference>
<keyword evidence="6" id="KW-1185">Reference proteome</keyword>
<sequence length="623" mass="67867">MRCRNCGAEIPEGQLICPACHMEVQIVPDYNPLEDVLAREVKGSVEYATRPIDSSDLRRYRSREERENDYATRVLNQGEYRSSTRVLSQGEMSRIRSQYTRTPSQSRYGNGNTSARGTDYVPRNPGNTAWDSGYAGRTAGNGMRGTGYTGRTAGSGMRETGYTGRNTGSGMRETGYAGRNTGSGMRETGYAGRNTGSGMRETGYAGRNTGSGIRETGYAGRNTGSGMRETGYAGRTAGNGAQGYTGAWNRDGGYAAREAGAGLNEGYDRREGSDMRRNTGSLRRETSGMHQTDSEGRRQGTGEIRQDAQGRQQRRMRKKRSAKKRMQKVLAVFCMILAAGAVLVFFLYQNSYAGAVGKGQKALQSGEYTSAESYFEQALRKDVKKAEAYTGLAKVYIQQKNLDKAEEVFITAIDSQPENADLYDAAIRFYLETEQTEKISPLLDGCDASVLSKVSDYVSEAPKFSMEEGTYKEVQEIALTGDGDIYYTDDGSTPTQSSTPYTEPILLNDGTTVLKAVCINKKGIPSLTATRTYTVEREGEGAPAVNPSTGKYSEAFQISIQVPEGYTAYYTTDGSTPSAASQMYTGPLDVTEGNGSLIFSAVLISDAGKMTPVTKRNYTLQFE</sequence>
<keyword evidence="3" id="KW-0472">Membrane</keyword>
<dbReference type="AlphaFoldDB" id="A0A3R8KWV9"/>
<accession>A0A3R8KWV9</accession>
<comment type="caution">
    <text evidence="5">The sequence shown here is derived from an EMBL/GenBank/DDBJ whole genome shotgun (WGS) entry which is preliminary data.</text>
</comment>
<dbReference type="InterPro" id="IPR019734">
    <property type="entry name" value="TPR_rpt"/>
</dbReference>
<gene>
    <name evidence="5" type="ORF">EBB54_09430</name>
</gene>